<dbReference type="RefSeq" id="WP_235118350.1">
    <property type="nucleotide sequence ID" value="NZ_CP090978.1"/>
</dbReference>
<comment type="similarity">
    <text evidence="3">Belongs to the Maf family. YhdE subfamily.</text>
</comment>
<evidence type="ECO:0000256" key="1">
    <source>
        <dbReference type="ARBA" id="ARBA00001968"/>
    </source>
</evidence>
<keyword evidence="5" id="KW-1185">Reference proteome</keyword>
<comment type="function">
    <text evidence="3">Nucleoside triphosphate pyrophosphatase that hydrolyzes dTTP and UTP. May have a dual role in cell division arrest and in preventing the incorporation of modified nucleotides into cellular nucleic acids.</text>
</comment>
<dbReference type="NCBIfam" id="TIGR00172">
    <property type="entry name" value="maf"/>
    <property type="match status" value="1"/>
</dbReference>
<feature type="active site" description="Proton acceptor" evidence="3">
    <location>
        <position position="78"/>
    </location>
</feature>
<comment type="subcellular location">
    <subcellularLocation>
        <location evidence="3">Cytoplasm</location>
    </subcellularLocation>
</comment>
<dbReference type="Proteomes" id="UP001649230">
    <property type="component" value="Chromosome"/>
</dbReference>
<protein>
    <recommendedName>
        <fullName evidence="3">dTTP/UTP pyrophosphatase</fullName>
        <shortName evidence="3">dTTPase/UTPase</shortName>
        <ecNumber evidence="3">3.6.1.9</ecNumber>
    </recommendedName>
    <alternativeName>
        <fullName evidence="3">Nucleoside triphosphate pyrophosphatase</fullName>
    </alternativeName>
    <alternativeName>
        <fullName evidence="3">Nucleotide pyrophosphatase</fullName>
        <shortName evidence="3">Nucleotide PPase</shortName>
    </alternativeName>
</protein>
<accession>A0ABY3SFZ0</accession>
<dbReference type="EMBL" id="CP090978">
    <property type="protein sequence ID" value="UJF32005.1"/>
    <property type="molecule type" value="Genomic_DNA"/>
</dbReference>
<dbReference type="InterPro" id="IPR029001">
    <property type="entry name" value="ITPase-like_fam"/>
</dbReference>
<dbReference type="CDD" id="cd00555">
    <property type="entry name" value="Maf"/>
    <property type="match status" value="1"/>
</dbReference>
<comment type="catalytic activity">
    <reaction evidence="3">
        <text>UTP + H2O = UMP + diphosphate + H(+)</text>
        <dbReference type="Rhea" id="RHEA:29395"/>
        <dbReference type="ChEBI" id="CHEBI:15377"/>
        <dbReference type="ChEBI" id="CHEBI:15378"/>
        <dbReference type="ChEBI" id="CHEBI:33019"/>
        <dbReference type="ChEBI" id="CHEBI:46398"/>
        <dbReference type="ChEBI" id="CHEBI:57865"/>
        <dbReference type="EC" id="3.6.1.9"/>
    </reaction>
</comment>
<dbReference type="PANTHER" id="PTHR43213">
    <property type="entry name" value="BIFUNCTIONAL DTTP/UTP PYROPHOSPHATASE/METHYLTRANSFERASE PROTEIN-RELATED"/>
    <property type="match status" value="1"/>
</dbReference>
<dbReference type="HAMAP" id="MF_00528">
    <property type="entry name" value="Maf"/>
    <property type="match status" value="1"/>
</dbReference>
<comment type="catalytic activity">
    <reaction evidence="3">
        <text>dTTP + H2O = dTMP + diphosphate + H(+)</text>
        <dbReference type="Rhea" id="RHEA:28534"/>
        <dbReference type="ChEBI" id="CHEBI:15377"/>
        <dbReference type="ChEBI" id="CHEBI:15378"/>
        <dbReference type="ChEBI" id="CHEBI:33019"/>
        <dbReference type="ChEBI" id="CHEBI:37568"/>
        <dbReference type="ChEBI" id="CHEBI:63528"/>
        <dbReference type="EC" id="3.6.1.9"/>
    </reaction>
</comment>
<dbReference type="EC" id="3.6.1.9" evidence="3"/>
<comment type="cofactor">
    <cofactor evidence="1 3">
        <name>a divalent metal cation</name>
        <dbReference type="ChEBI" id="CHEBI:60240"/>
    </cofactor>
</comment>
<organism evidence="4 5">
    <name type="scientific">Paenibacillus hexagrammi</name>
    <dbReference type="NCBI Taxonomy" id="2908839"/>
    <lineage>
        <taxon>Bacteria</taxon>
        <taxon>Bacillati</taxon>
        <taxon>Bacillota</taxon>
        <taxon>Bacilli</taxon>
        <taxon>Bacillales</taxon>
        <taxon>Paenibacillaceae</taxon>
        <taxon>Paenibacillus</taxon>
    </lineage>
</organism>
<feature type="site" description="Important for substrate specificity" evidence="3">
    <location>
        <position position="163"/>
    </location>
</feature>
<dbReference type="InterPro" id="IPR003697">
    <property type="entry name" value="Maf-like"/>
</dbReference>
<sequence length="200" mass="21638">MSAAKLPTLILASSSPRRQELIQSLGLPYIIRVSDADESVEGQITPAEMVEMLSVRKASTVREMIQSEDIEGVIIGSDTVVVHQGEVLGKPVNEEDSFRMLKGLQGAVHEVFSGVACIDAKSGKMTVSHQVTKVSMKPLTDEQIWNYIATGEPKDKAGSYAIQGLGATIVKSIEGDYFNVVGLPISMLSDMLLTFDIRVL</sequence>
<feature type="site" description="Important for substrate specificity" evidence="3">
    <location>
        <position position="17"/>
    </location>
</feature>
<dbReference type="Gene3D" id="3.90.950.10">
    <property type="match status" value="1"/>
</dbReference>
<feature type="site" description="Important for substrate specificity" evidence="3">
    <location>
        <position position="79"/>
    </location>
</feature>
<comment type="caution">
    <text evidence="3">Lacks conserved residue(s) required for the propagation of feature annotation.</text>
</comment>
<dbReference type="PANTHER" id="PTHR43213:SF5">
    <property type="entry name" value="BIFUNCTIONAL DTTP_UTP PYROPHOSPHATASE_METHYLTRANSFERASE PROTEIN-RELATED"/>
    <property type="match status" value="1"/>
</dbReference>
<dbReference type="SUPFAM" id="SSF52972">
    <property type="entry name" value="ITPase-like"/>
    <property type="match status" value="1"/>
</dbReference>
<evidence type="ECO:0000256" key="3">
    <source>
        <dbReference type="HAMAP-Rule" id="MF_00528"/>
    </source>
</evidence>
<keyword evidence="2 3" id="KW-0378">Hydrolase</keyword>
<evidence type="ECO:0000256" key="2">
    <source>
        <dbReference type="ARBA" id="ARBA00022801"/>
    </source>
</evidence>
<dbReference type="PIRSF" id="PIRSF006305">
    <property type="entry name" value="Maf"/>
    <property type="match status" value="1"/>
</dbReference>
<dbReference type="Pfam" id="PF02545">
    <property type="entry name" value="Maf"/>
    <property type="match status" value="1"/>
</dbReference>
<reference evidence="4 5" key="1">
    <citation type="journal article" date="2024" name="Int. J. Syst. Evol. Microbiol.">
        <title>Paenibacillus hexagrammi sp. nov., a novel bacterium isolated from the gut content of Hexagrammos agrammus.</title>
        <authorList>
            <person name="Jung H.K."/>
            <person name="Kim D.G."/>
            <person name="Zin H."/>
            <person name="Park J."/>
            <person name="Jung H."/>
            <person name="Kim Y.O."/>
            <person name="Kong H.J."/>
            <person name="Kim J.W."/>
            <person name="Kim Y.S."/>
        </authorList>
    </citation>
    <scope>NUCLEOTIDE SEQUENCE [LARGE SCALE GENOMIC DNA]</scope>
    <source>
        <strain evidence="4 5">YPD9-1</strain>
    </source>
</reference>
<proteinExistence type="inferred from homology"/>
<evidence type="ECO:0000313" key="4">
    <source>
        <dbReference type="EMBL" id="UJF32005.1"/>
    </source>
</evidence>
<evidence type="ECO:0000313" key="5">
    <source>
        <dbReference type="Proteomes" id="UP001649230"/>
    </source>
</evidence>
<keyword evidence="3" id="KW-0963">Cytoplasm</keyword>
<name>A0ABY3SFZ0_9BACL</name>
<gene>
    <name evidence="4" type="ORF">L0M14_19965</name>
</gene>
<keyword evidence="3" id="KW-0546">Nucleotide metabolism</keyword>